<protein>
    <submittedName>
        <fullName evidence="1">Uncharacterized protein</fullName>
    </submittedName>
</protein>
<sequence length="256" mass="30632">MSKYERIKDKKEALYIMKSFFPDKSAIKGFYEKKESFLKFVGEFFFYILKKDNKPIAFVEAYNLETFPVPVVEKKVLFVNMFHVSADFKNEIDFLSNSNELFRDLKDTFEEIMFLSSPFSDSLDPVFRMIGFSPVLNYENYLTQSSLWLFETQRPYYVKRIPMNYGEIRFENVLENKLRFRIIANFQNIYHTETLNYLKSIKEKYPDIIELDVISLDNKKKSITYGTDFCLLMQNRFISPVKLLKIDINEFIRRGL</sequence>
<name>A0A2N5ZBX0_MUIH1</name>
<gene>
    <name evidence="1" type="ORF">C0601_11110</name>
</gene>
<evidence type="ECO:0000313" key="2">
    <source>
        <dbReference type="Proteomes" id="UP000234857"/>
    </source>
</evidence>
<comment type="caution">
    <text evidence="1">The sequence shown here is derived from an EMBL/GenBank/DDBJ whole genome shotgun (WGS) entry which is preliminary data.</text>
</comment>
<evidence type="ECO:0000313" key="1">
    <source>
        <dbReference type="EMBL" id="PLX16165.1"/>
    </source>
</evidence>
<proteinExistence type="predicted"/>
<dbReference type="Proteomes" id="UP000234857">
    <property type="component" value="Unassembled WGS sequence"/>
</dbReference>
<organism evidence="1 2">
    <name type="scientific">Muiribacterium halophilum</name>
    <dbReference type="NCBI Taxonomy" id="2053465"/>
    <lineage>
        <taxon>Bacteria</taxon>
        <taxon>Candidatus Muiribacteriota</taxon>
        <taxon>Candidatus Muiribacteriia</taxon>
        <taxon>Candidatus Muiribacteriales</taxon>
        <taxon>Candidatus Muiribacteriaceae</taxon>
        <taxon>Candidatus Muiribacterium</taxon>
    </lineage>
</organism>
<dbReference type="AlphaFoldDB" id="A0A2N5ZBX0"/>
<accession>A0A2N5ZBX0</accession>
<reference evidence="1 2" key="1">
    <citation type="submission" date="2017-11" db="EMBL/GenBank/DDBJ databases">
        <title>Genome-resolved metagenomics identifies genetic mobility, metabolic interactions, and unexpected diversity in perchlorate-reducing communities.</title>
        <authorList>
            <person name="Barnum T.P."/>
            <person name="Figueroa I.A."/>
            <person name="Carlstrom C.I."/>
            <person name="Lucas L.N."/>
            <person name="Engelbrektson A.L."/>
            <person name="Coates J.D."/>
        </authorList>
    </citation>
    <scope>NUCLEOTIDE SEQUENCE [LARGE SCALE GENOMIC DNA]</scope>
    <source>
        <strain evidence="1">BM706</strain>
    </source>
</reference>
<dbReference type="EMBL" id="PKTG01000122">
    <property type="protein sequence ID" value="PLX16165.1"/>
    <property type="molecule type" value="Genomic_DNA"/>
</dbReference>